<protein>
    <recommendedName>
        <fullName evidence="2">site-specific DNA-methyltransferase (adenine-specific)</fullName>
        <ecNumber evidence="2">2.1.1.72</ecNumber>
    </recommendedName>
</protein>
<feature type="domain" description="DNA methylase N-4/N-6" evidence="8">
    <location>
        <begin position="491"/>
        <end position="800"/>
    </location>
</feature>
<dbReference type="Gene3D" id="3.40.50.150">
    <property type="entry name" value="Vaccinia Virus protein VP39"/>
    <property type="match status" value="1"/>
</dbReference>
<dbReference type="InterPro" id="IPR002941">
    <property type="entry name" value="DNA_methylase_N4/N6"/>
</dbReference>
<dbReference type="GO" id="GO:0008170">
    <property type="term" value="F:N-methyltransferase activity"/>
    <property type="evidence" value="ECO:0007669"/>
    <property type="project" value="InterPro"/>
</dbReference>
<feature type="coiled-coil region" evidence="7">
    <location>
        <begin position="54"/>
        <end position="81"/>
    </location>
</feature>
<dbReference type="EC" id="2.1.1.72" evidence="2"/>
<dbReference type="InterPro" id="IPR002052">
    <property type="entry name" value="DNA_methylase_N6_adenine_CS"/>
</dbReference>
<evidence type="ECO:0000256" key="4">
    <source>
        <dbReference type="ARBA" id="ARBA00022679"/>
    </source>
</evidence>
<evidence type="ECO:0000256" key="6">
    <source>
        <dbReference type="ARBA" id="ARBA00047942"/>
    </source>
</evidence>
<keyword evidence="10" id="KW-1185">Reference proteome</keyword>
<dbReference type="STRING" id="515635.Dtur_1294"/>
<dbReference type="PROSITE" id="PS00092">
    <property type="entry name" value="N6_MTASE"/>
    <property type="match status" value="1"/>
</dbReference>
<dbReference type="RefSeq" id="WP_012583653.1">
    <property type="nucleotide sequence ID" value="NC_011661.1"/>
</dbReference>
<dbReference type="GO" id="GO:0003677">
    <property type="term" value="F:DNA binding"/>
    <property type="evidence" value="ECO:0007669"/>
    <property type="project" value="InterPro"/>
</dbReference>
<dbReference type="HOGENOM" id="CLU_013151_0_0_0"/>
<keyword evidence="5" id="KW-0949">S-adenosyl-L-methionine</keyword>
<dbReference type="eggNOG" id="COG2189">
    <property type="taxonomic scope" value="Bacteria"/>
</dbReference>
<dbReference type="AlphaFoldDB" id="B8E0C6"/>
<dbReference type="SUPFAM" id="SSF53335">
    <property type="entry name" value="S-adenosyl-L-methionine-dependent methyltransferases"/>
    <property type="match status" value="1"/>
</dbReference>
<evidence type="ECO:0000256" key="2">
    <source>
        <dbReference type="ARBA" id="ARBA00011900"/>
    </source>
</evidence>
<dbReference type="InterPro" id="IPR029063">
    <property type="entry name" value="SAM-dependent_MTases_sf"/>
</dbReference>
<comment type="catalytic activity">
    <reaction evidence="6">
        <text>a 2'-deoxyadenosine in DNA + S-adenosyl-L-methionine = an N(6)-methyl-2'-deoxyadenosine in DNA + S-adenosyl-L-homocysteine + H(+)</text>
        <dbReference type="Rhea" id="RHEA:15197"/>
        <dbReference type="Rhea" id="RHEA-COMP:12418"/>
        <dbReference type="Rhea" id="RHEA-COMP:12419"/>
        <dbReference type="ChEBI" id="CHEBI:15378"/>
        <dbReference type="ChEBI" id="CHEBI:57856"/>
        <dbReference type="ChEBI" id="CHEBI:59789"/>
        <dbReference type="ChEBI" id="CHEBI:90615"/>
        <dbReference type="ChEBI" id="CHEBI:90616"/>
        <dbReference type="EC" id="2.1.1.72"/>
    </reaction>
</comment>
<keyword evidence="7" id="KW-0175">Coiled coil</keyword>
<organism evidence="9 10">
    <name type="scientific">Dictyoglomus turgidum (strain DSM 6724 / Z-1310)</name>
    <dbReference type="NCBI Taxonomy" id="515635"/>
    <lineage>
        <taxon>Bacteria</taxon>
        <taxon>Pseudomonadati</taxon>
        <taxon>Dictyoglomota</taxon>
        <taxon>Dictyoglomia</taxon>
        <taxon>Dictyoglomales</taxon>
        <taxon>Dictyoglomaceae</taxon>
        <taxon>Dictyoglomus</taxon>
    </lineage>
</organism>
<comment type="similarity">
    <text evidence="1">Belongs to the N(4)/N(6)-methyltransferase family.</text>
</comment>
<name>B8E0C6_DICTD</name>
<dbReference type="GO" id="GO:0032259">
    <property type="term" value="P:methylation"/>
    <property type="evidence" value="ECO:0007669"/>
    <property type="project" value="UniProtKB-KW"/>
</dbReference>
<sequence>MNTIQKFQELLKNLFQFESSDLDFGIYRILNYKREMIEKFIEKDLVNKVETAFARYKDKRIEDIQQRLEEAKRKIIDTLGNSALTPTGELKPEYKDTPVGKDYLSIKAQKEEAEKIDEIKLQVFNDLYNFFSRYYEEGDFVPQYRYSIKGHKYAIPYNGEEVKLYWANAEQYYTKTGLLFRDYAFFTDASKSYKVLFRIVSAKEELGSNKATKERFFILDDEKPVELEDKTLIIRFQYRELTDEEVKHYEVEGGSNTAKQEKINQKSYEEILNNLKELSLKGFLIQNKNDKPLLLYHISRFTAKNTKDYFIHKNLKKFLSEQLDYFIKSEVLDIETLEKERFLDKHITRAKVVREIGSAIIDFLSQIEDFQKRLWEKKKFVLKTDYVITMDRIKEWTDDEFYKELIDKVLRNKEQLEEWKELGFGDIKDEKDLEGKKFPLDTNYFDEEFKLKLLEKISEKYDLDDVLDGILIKSENWQALNLLLNKYKEKVQTIYIDPPFNKEQDADYLYNVRYKDSTWISMLENRLRLARDLLSDKGSIFVRCDYNGNMYVRLLMNEIFGEENFRNEITIKRTEGKSRTEGLSYSIATESLLFYAKSEKQYFMIPSRKTDFYKNMLVLLERLKKDEEKLEVVKNLFKEIFWIDLDHRPGERTTSSVVNVFGIEFKAPAGRHWLYNQNRIDEAIKKGKVRIVCVKCEVPYYSTISKCEICGKKEFKIQIFYDEESLTTNWTDEMSYAQSNFWGIKFPTENSEILLKRVIESTSNQGDLVMDFFLGSGTTTAVAHKLKRKWIGIEMGEHFWTVVLPRMKKVLAYDKSGISKEKDVKEKYNEKTAGGFFKYQILEQYEDTLDNIELKENKKALELFKDEYLLKYFLDYETRESPYLLNMESLKDPFAYKLKVNLSEVGEPQEMVVDIPETFNYLLGLKVKKIKARENDGKRYLFILGEKEGKNIAVVWRKYCDDWNEEDFKKDKEFIGSELKEWQPSIVYVNGQSVLTPTMGEIRYIEPEFKRLMEE</sequence>
<evidence type="ECO:0000256" key="7">
    <source>
        <dbReference type="SAM" id="Coils"/>
    </source>
</evidence>
<accession>B8E0C6</accession>
<gene>
    <name evidence="9" type="ordered locus">Dtur_1294</name>
</gene>
<dbReference type="PATRIC" id="fig|515635.4.peg.1337"/>
<evidence type="ECO:0000259" key="8">
    <source>
        <dbReference type="Pfam" id="PF01555"/>
    </source>
</evidence>
<dbReference type="GO" id="GO:0009007">
    <property type="term" value="F:site-specific DNA-methyltransferase (adenine-specific) activity"/>
    <property type="evidence" value="ECO:0000318"/>
    <property type="project" value="GO_Central"/>
</dbReference>
<dbReference type="InterPro" id="IPR002295">
    <property type="entry name" value="N4/N6-MTase_EcoPI_Mod-like"/>
</dbReference>
<evidence type="ECO:0000313" key="10">
    <source>
        <dbReference type="Proteomes" id="UP000007719"/>
    </source>
</evidence>
<keyword evidence="3 9" id="KW-0489">Methyltransferase</keyword>
<evidence type="ECO:0000256" key="5">
    <source>
        <dbReference type="ARBA" id="ARBA00022691"/>
    </source>
</evidence>
<dbReference type="KEGG" id="dtu:Dtur_1294"/>
<reference evidence="10" key="1">
    <citation type="journal article" date="2016" name="Front. Microbiol.">
        <title>The complete genome sequence of hyperthermophile Dictyoglomus turgidum DSM 6724 reveals a specialized carbohydrate fermentor.</title>
        <authorList>
            <person name="Brumm P.J."/>
            <person name="Gowda K."/>
            <person name="Robb F.T."/>
            <person name="Mead D.A."/>
        </authorList>
    </citation>
    <scope>NUCLEOTIDE SEQUENCE [LARGE SCALE GENOMIC DNA]</scope>
    <source>
        <strain evidence="10">DSM 6724 / Z-1310</strain>
    </source>
</reference>
<dbReference type="Proteomes" id="UP000007719">
    <property type="component" value="Chromosome"/>
</dbReference>
<evidence type="ECO:0000313" key="9">
    <source>
        <dbReference type="EMBL" id="ACK42571.1"/>
    </source>
</evidence>
<dbReference type="InParanoid" id="B8E0C6"/>
<dbReference type="GO" id="GO:0005737">
    <property type="term" value="C:cytoplasm"/>
    <property type="evidence" value="ECO:0000318"/>
    <property type="project" value="GO_Central"/>
</dbReference>
<proteinExistence type="inferred from homology"/>
<dbReference type="EMBL" id="CP001251">
    <property type="protein sequence ID" value="ACK42571.1"/>
    <property type="molecule type" value="Genomic_DNA"/>
</dbReference>
<dbReference type="REBASE" id="19435">
    <property type="entry name" value="M.DtuDORF1294P"/>
</dbReference>
<dbReference type="PRINTS" id="PR00506">
    <property type="entry name" value="D21N6MTFRASE"/>
</dbReference>
<evidence type="ECO:0000256" key="1">
    <source>
        <dbReference type="ARBA" id="ARBA00006594"/>
    </source>
</evidence>
<dbReference type="EnsemblBacteria" id="ACK42571">
    <property type="protein sequence ID" value="ACK42571"/>
    <property type="gene ID" value="Dtur_1294"/>
</dbReference>
<evidence type="ECO:0000256" key="3">
    <source>
        <dbReference type="ARBA" id="ARBA00022603"/>
    </source>
</evidence>
<keyword evidence="4" id="KW-0808">Transferase</keyword>
<dbReference type="OrthoDB" id="9800801at2"/>
<dbReference type="Pfam" id="PF01555">
    <property type="entry name" value="N6_N4_Mtase"/>
    <property type="match status" value="1"/>
</dbReference>